<feature type="region of interest" description="Disordered" evidence="1">
    <location>
        <begin position="23"/>
        <end position="50"/>
    </location>
</feature>
<sequence length="246" mass="28458">MDPQEVMDLYDSYWFTLEIFKNPPQKSSSETNPDQQNQENKQEPELSIPSLQSIHVRSKSDQLSSMTSFDSDFLSPNSVLFTPNLQTILSGKETTYEEPTTQLHVEEQQHQSMRSTSIRRKTNKGMTKSLSDLEFEELKGFMDLGFVFSEEDVNSSLVEIIPGLQRLAKKDGEKEESQKNSFDESSTPIPRPYLSEAWEVLDRRNREMKNKKNNPLINWRVPDLGNEINMKDSLKWWAQTVASTVR</sequence>
<evidence type="ECO:0000256" key="1">
    <source>
        <dbReference type="SAM" id="MobiDB-lite"/>
    </source>
</evidence>
<evidence type="ECO:0000313" key="3">
    <source>
        <dbReference type="Proteomes" id="UP000306102"/>
    </source>
</evidence>
<feature type="region of interest" description="Disordered" evidence="1">
    <location>
        <begin position="105"/>
        <end position="125"/>
    </location>
</feature>
<dbReference type="AlphaFoldDB" id="A0A4S4EQ63"/>
<feature type="compositionally biased region" description="Polar residues" evidence="1">
    <location>
        <begin position="24"/>
        <end position="39"/>
    </location>
</feature>
<reference evidence="2 3" key="1">
    <citation type="journal article" date="2018" name="Proc. Natl. Acad. Sci. U.S.A.">
        <title>Draft genome sequence of Camellia sinensis var. sinensis provides insights into the evolution of the tea genome and tea quality.</title>
        <authorList>
            <person name="Wei C."/>
            <person name="Yang H."/>
            <person name="Wang S."/>
            <person name="Zhao J."/>
            <person name="Liu C."/>
            <person name="Gao L."/>
            <person name="Xia E."/>
            <person name="Lu Y."/>
            <person name="Tai Y."/>
            <person name="She G."/>
            <person name="Sun J."/>
            <person name="Cao H."/>
            <person name="Tong W."/>
            <person name="Gao Q."/>
            <person name="Li Y."/>
            <person name="Deng W."/>
            <person name="Jiang X."/>
            <person name="Wang W."/>
            <person name="Chen Q."/>
            <person name="Zhang S."/>
            <person name="Li H."/>
            <person name="Wu J."/>
            <person name="Wang P."/>
            <person name="Li P."/>
            <person name="Shi C."/>
            <person name="Zheng F."/>
            <person name="Jian J."/>
            <person name="Huang B."/>
            <person name="Shan D."/>
            <person name="Shi M."/>
            <person name="Fang C."/>
            <person name="Yue Y."/>
            <person name="Li F."/>
            <person name="Li D."/>
            <person name="Wei S."/>
            <person name="Han B."/>
            <person name="Jiang C."/>
            <person name="Yin Y."/>
            <person name="Xia T."/>
            <person name="Zhang Z."/>
            <person name="Bennetzen J.L."/>
            <person name="Zhao S."/>
            <person name="Wan X."/>
        </authorList>
    </citation>
    <scope>NUCLEOTIDE SEQUENCE [LARGE SCALE GENOMIC DNA]</scope>
    <source>
        <strain evidence="3">cv. Shuchazao</strain>
        <tissue evidence="2">Leaf</tissue>
    </source>
</reference>
<dbReference type="InterPro" id="IPR012881">
    <property type="entry name" value="DUF1685"/>
</dbReference>
<dbReference type="Pfam" id="PF07939">
    <property type="entry name" value="DUF1685"/>
    <property type="match status" value="1"/>
</dbReference>
<organism evidence="2 3">
    <name type="scientific">Camellia sinensis var. sinensis</name>
    <name type="common">China tea</name>
    <dbReference type="NCBI Taxonomy" id="542762"/>
    <lineage>
        <taxon>Eukaryota</taxon>
        <taxon>Viridiplantae</taxon>
        <taxon>Streptophyta</taxon>
        <taxon>Embryophyta</taxon>
        <taxon>Tracheophyta</taxon>
        <taxon>Spermatophyta</taxon>
        <taxon>Magnoliopsida</taxon>
        <taxon>eudicotyledons</taxon>
        <taxon>Gunneridae</taxon>
        <taxon>Pentapetalae</taxon>
        <taxon>asterids</taxon>
        <taxon>Ericales</taxon>
        <taxon>Theaceae</taxon>
        <taxon>Camellia</taxon>
    </lineage>
</organism>
<accession>A0A4S4EQ63</accession>
<comment type="caution">
    <text evidence="2">The sequence shown here is derived from an EMBL/GenBank/DDBJ whole genome shotgun (WGS) entry which is preliminary data.</text>
</comment>
<dbReference type="PANTHER" id="PTHR33785:SF12">
    <property type="entry name" value="DUF1685 FAMILY PROTEIN"/>
    <property type="match status" value="1"/>
</dbReference>
<dbReference type="EMBL" id="SDRB02003002">
    <property type="protein sequence ID" value="THG18522.1"/>
    <property type="molecule type" value="Genomic_DNA"/>
</dbReference>
<protein>
    <recommendedName>
        <fullName evidence="4">DUF1685 domain-containing protein</fullName>
    </recommendedName>
</protein>
<gene>
    <name evidence="2" type="ORF">TEA_015220</name>
</gene>
<proteinExistence type="predicted"/>
<evidence type="ECO:0000313" key="2">
    <source>
        <dbReference type="EMBL" id="THG18522.1"/>
    </source>
</evidence>
<dbReference type="PANTHER" id="PTHR33785">
    <property type="entry name" value="OS06G0550800 PROTEIN"/>
    <property type="match status" value="1"/>
</dbReference>
<dbReference type="Proteomes" id="UP000306102">
    <property type="component" value="Unassembled WGS sequence"/>
</dbReference>
<name>A0A4S4EQ63_CAMSN</name>
<feature type="compositionally biased region" description="Basic and acidic residues" evidence="1">
    <location>
        <begin position="168"/>
        <end position="182"/>
    </location>
</feature>
<feature type="region of interest" description="Disordered" evidence="1">
    <location>
        <begin position="168"/>
        <end position="190"/>
    </location>
</feature>
<evidence type="ECO:0008006" key="4">
    <source>
        <dbReference type="Google" id="ProtNLM"/>
    </source>
</evidence>
<keyword evidence="3" id="KW-1185">Reference proteome</keyword>